<sequence length="121" mass="13689">MQDYAPKKPAESAGVNVGIPGAAERRWVVAVLNFGPWQYQRYGREPKLVRLLDPKTGEAASRYDSETWADLDRTRNACGTNRFQDEMHEMLIYRNRPVFADDESRLRFADGGLVLEDAGVA</sequence>
<protein>
    <submittedName>
        <fullName evidence="1">Uncharacterized protein</fullName>
    </submittedName>
</protein>
<organism evidence="1">
    <name type="scientific">uncultured Chloroflexia bacterium</name>
    <dbReference type="NCBI Taxonomy" id="1672391"/>
    <lineage>
        <taxon>Bacteria</taxon>
        <taxon>Bacillati</taxon>
        <taxon>Chloroflexota</taxon>
        <taxon>Chloroflexia</taxon>
        <taxon>environmental samples</taxon>
    </lineage>
</organism>
<name>A0A6J4HXB9_9CHLR</name>
<gene>
    <name evidence="1" type="ORF">AVDCRST_MAG93-1075</name>
</gene>
<evidence type="ECO:0000313" key="1">
    <source>
        <dbReference type="EMBL" id="CAA9235461.1"/>
    </source>
</evidence>
<dbReference type="EMBL" id="CADCTR010000359">
    <property type="protein sequence ID" value="CAA9235461.1"/>
    <property type="molecule type" value="Genomic_DNA"/>
</dbReference>
<reference evidence="1" key="1">
    <citation type="submission" date="2020-02" db="EMBL/GenBank/DDBJ databases">
        <authorList>
            <person name="Meier V. D."/>
        </authorList>
    </citation>
    <scope>NUCLEOTIDE SEQUENCE</scope>
    <source>
        <strain evidence="1">AVDCRST_MAG93</strain>
    </source>
</reference>
<accession>A0A6J4HXB9</accession>
<proteinExistence type="predicted"/>
<dbReference type="AlphaFoldDB" id="A0A6J4HXB9"/>